<protein>
    <submittedName>
        <fullName evidence="1">Uncharacterized protein</fullName>
    </submittedName>
</protein>
<proteinExistence type="predicted"/>
<dbReference type="Proteomes" id="UP001151760">
    <property type="component" value="Unassembled WGS sequence"/>
</dbReference>
<comment type="caution">
    <text evidence="1">The sequence shown here is derived from an EMBL/GenBank/DDBJ whole genome shotgun (WGS) entry which is preliminary data.</text>
</comment>
<evidence type="ECO:0000313" key="1">
    <source>
        <dbReference type="EMBL" id="GJT75905.1"/>
    </source>
</evidence>
<gene>
    <name evidence="1" type="ORF">Tco_1042630</name>
</gene>
<sequence>MGDENPIRTLGDYSKPSHEGYRNTIELPLGNNVAIDYAAGGRLRKLRPNKSWAAIERLDQYKDEGWNDAFIPDEVSFNYENPDIGQILRIMERKVDTLMKGAI</sequence>
<keyword evidence="2" id="KW-1185">Reference proteome</keyword>
<name>A0ABQ5GJP5_9ASTR</name>
<dbReference type="EMBL" id="BQNB010018575">
    <property type="protein sequence ID" value="GJT75905.1"/>
    <property type="molecule type" value="Genomic_DNA"/>
</dbReference>
<reference evidence="1" key="1">
    <citation type="journal article" date="2022" name="Int. J. Mol. Sci.">
        <title>Draft Genome of Tanacetum Coccineum: Genomic Comparison of Closely Related Tanacetum-Family Plants.</title>
        <authorList>
            <person name="Yamashiro T."/>
            <person name="Shiraishi A."/>
            <person name="Nakayama K."/>
            <person name="Satake H."/>
        </authorList>
    </citation>
    <scope>NUCLEOTIDE SEQUENCE</scope>
</reference>
<accession>A0ABQ5GJP5</accession>
<reference evidence="1" key="2">
    <citation type="submission" date="2022-01" db="EMBL/GenBank/DDBJ databases">
        <authorList>
            <person name="Yamashiro T."/>
            <person name="Shiraishi A."/>
            <person name="Satake H."/>
            <person name="Nakayama K."/>
        </authorList>
    </citation>
    <scope>NUCLEOTIDE SEQUENCE</scope>
</reference>
<organism evidence="1 2">
    <name type="scientific">Tanacetum coccineum</name>
    <dbReference type="NCBI Taxonomy" id="301880"/>
    <lineage>
        <taxon>Eukaryota</taxon>
        <taxon>Viridiplantae</taxon>
        <taxon>Streptophyta</taxon>
        <taxon>Embryophyta</taxon>
        <taxon>Tracheophyta</taxon>
        <taxon>Spermatophyta</taxon>
        <taxon>Magnoliopsida</taxon>
        <taxon>eudicotyledons</taxon>
        <taxon>Gunneridae</taxon>
        <taxon>Pentapetalae</taxon>
        <taxon>asterids</taxon>
        <taxon>campanulids</taxon>
        <taxon>Asterales</taxon>
        <taxon>Asteraceae</taxon>
        <taxon>Asteroideae</taxon>
        <taxon>Anthemideae</taxon>
        <taxon>Anthemidinae</taxon>
        <taxon>Tanacetum</taxon>
    </lineage>
</organism>
<evidence type="ECO:0000313" key="2">
    <source>
        <dbReference type="Proteomes" id="UP001151760"/>
    </source>
</evidence>